<dbReference type="EMBL" id="JAODUO010000421">
    <property type="protein sequence ID" value="KAK2180891.1"/>
    <property type="molecule type" value="Genomic_DNA"/>
</dbReference>
<dbReference type="Proteomes" id="UP001209878">
    <property type="component" value="Unassembled WGS sequence"/>
</dbReference>
<dbReference type="AlphaFoldDB" id="A0AAD9L0P4"/>
<evidence type="ECO:0000313" key="2">
    <source>
        <dbReference type="Proteomes" id="UP001209878"/>
    </source>
</evidence>
<protein>
    <submittedName>
        <fullName evidence="1">Uncharacterized protein</fullName>
    </submittedName>
</protein>
<evidence type="ECO:0000313" key="1">
    <source>
        <dbReference type="EMBL" id="KAK2180891.1"/>
    </source>
</evidence>
<accession>A0AAD9L0P4</accession>
<reference evidence="1" key="1">
    <citation type="journal article" date="2023" name="Mol. Biol. Evol.">
        <title>Third-Generation Sequencing Reveals the Adaptive Role of the Epigenome in Three Deep-Sea Polychaetes.</title>
        <authorList>
            <person name="Perez M."/>
            <person name="Aroh O."/>
            <person name="Sun Y."/>
            <person name="Lan Y."/>
            <person name="Juniper S.K."/>
            <person name="Young C.R."/>
            <person name="Angers B."/>
            <person name="Qian P.Y."/>
        </authorList>
    </citation>
    <scope>NUCLEOTIDE SEQUENCE</scope>
    <source>
        <strain evidence="1">R07B-5</strain>
    </source>
</reference>
<organism evidence="1 2">
    <name type="scientific">Ridgeia piscesae</name>
    <name type="common">Tubeworm</name>
    <dbReference type="NCBI Taxonomy" id="27915"/>
    <lineage>
        <taxon>Eukaryota</taxon>
        <taxon>Metazoa</taxon>
        <taxon>Spiralia</taxon>
        <taxon>Lophotrochozoa</taxon>
        <taxon>Annelida</taxon>
        <taxon>Polychaeta</taxon>
        <taxon>Sedentaria</taxon>
        <taxon>Canalipalpata</taxon>
        <taxon>Sabellida</taxon>
        <taxon>Siboglinidae</taxon>
        <taxon>Ridgeia</taxon>
    </lineage>
</organism>
<dbReference type="InterPro" id="IPR008936">
    <property type="entry name" value="Rho_GTPase_activation_prot"/>
</dbReference>
<comment type="caution">
    <text evidence="1">The sequence shown here is derived from an EMBL/GenBank/DDBJ whole genome shotgun (WGS) entry which is preliminary data.</text>
</comment>
<name>A0AAD9L0P4_RIDPI</name>
<gene>
    <name evidence="1" type="ORF">NP493_422g02007</name>
</gene>
<proteinExistence type="predicted"/>
<dbReference type="Gene3D" id="1.10.506.10">
    <property type="entry name" value="GTPase Activation - p120gap, domain 1"/>
    <property type="match status" value="1"/>
</dbReference>
<sequence length="189" mass="21385">MGTKILPRKVHALEGAQAPPLCVVQTNAKTRHCTFHNLRVDPETILESYTNSPTPLLESHKVKAQQLLLAKDLETVLALSRVCRHNNDREPFAKALLQIFRHERQEAHLLHTLSDLEIDSEAANLTNSLPAYRTVLVGLEQQPCQTEHIQCYHDRGTGRPAAYVIYHDMEYHNVCATCNNPGHDWAIVK</sequence>
<keyword evidence="2" id="KW-1185">Reference proteome</keyword>